<evidence type="ECO:0000313" key="1">
    <source>
        <dbReference type="EMBL" id="QNO45155.1"/>
    </source>
</evidence>
<evidence type="ECO:0000313" key="2">
    <source>
        <dbReference type="EMBL" id="QNO46043.1"/>
    </source>
</evidence>
<dbReference type="AlphaFoldDB" id="A0A7G9YAX1"/>
<name>A0A7G9YAX1_9EURY</name>
<accession>A0A7G9YAX1</accession>
<dbReference type="EMBL" id="MT631077">
    <property type="protein sequence ID" value="QNO45155.1"/>
    <property type="molecule type" value="Genomic_DNA"/>
</dbReference>
<organism evidence="1">
    <name type="scientific">Candidatus Methanogaster sp. ANME-2c ERB4</name>
    <dbReference type="NCBI Taxonomy" id="2759911"/>
    <lineage>
        <taxon>Archaea</taxon>
        <taxon>Methanobacteriati</taxon>
        <taxon>Methanobacteriota</taxon>
        <taxon>Stenosarchaea group</taxon>
        <taxon>Methanomicrobia</taxon>
        <taxon>Methanosarcinales</taxon>
        <taxon>ANME-2 cluster</taxon>
        <taxon>Candidatus Methanogasteraceae</taxon>
        <taxon>Candidatus Methanogaster</taxon>
    </lineage>
</organism>
<gene>
    <name evidence="1" type="ORF">GMDKAGHH_00008</name>
    <name evidence="2" type="ORF">OOGCPJEC_00028</name>
</gene>
<sequence>MQAQTDVGWVERARSAHNYGAGDAVNKWFSGILRGSEPKPHQIDHLFRHPISVFQRSSDKLNM</sequence>
<protein>
    <submittedName>
        <fullName evidence="1">Uncharacterized protein</fullName>
    </submittedName>
</protein>
<proteinExistence type="predicted"/>
<reference evidence="1" key="1">
    <citation type="submission" date="2020-06" db="EMBL/GenBank/DDBJ databases">
        <title>Unique genomic features of the anaerobic methanotrophic archaea.</title>
        <authorList>
            <person name="Chadwick G.L."/>
            <person name="Skennerton C.T."/>
            <person name="Laso-Perez R."/>
            <person name="Leu A.O."/>
            <person name="Speth D.R."/>
            <person name="Yu H."/>
            <person name="Morgan-Lang C."/>
            <person name="Hatzenpichler R."/>
            <person name="Goudeau D."/>
            <person name="Malmstrom R."/>
            <person name="Brazelton W.J."/>
            <person name="Woyke T."/>
            <person name="Hallam S.J."/>
            <person name="Tyson G.W."/>
            <person name="Wegener G."/>
            <person name="Boetius A."/>
            <person name="Orphan V."/>
        </authorList>
    </citation>
    <scope>NUCLEOTIDE SEQUENCE</scope>
</reference>
<dbReference type="EMBL" id="MT631166">
    <property type="protein sequence ID" value="QNO46043.1"/>
    <property type="molecule type" value="Genomic_DNA"/>
</dbReference>